<evidence type="ECO:0000313" key="2">
    <source>
        <dbReference type="Proteomes" id="UP000036681"/>
    </source>
</evidence>
<feature type="transmembrane region" description="Helical" evidence="1">
    <location>
        <begin position="45"/>
        <end position="66"/>
    </location>
</feature>
<keyword evidence="1" id="KW-0472">Membrane</keyword>
<feature type="transmembrane region" description="Helical" evidence="1">
    <location>
        <begin position="78"/>
        <end position="96"/>
    </location>
</feature>
<dbReference type="PANTHER" id="PTHR46273:SF4">
    <property type="entry name" value="AT19640P"/>
    <property type="match status" value="1"/>
</dbReference>
<keyword evidence="1" id="KW-1133">Transmembrane helix</keyword>
<dbReference type="InterPro" id="IPR019427">
    <property type="entry name" value="7TM_GPCR_serpentine_rcpt_Srw"/>
</dbReference>
<dbReference type="GO" id="GO:0008528">
    <property type="term" value="F:G protein-coupled peptide receptor activity"/>
    <property type="evidence" value="ECO:0007669"/>
    <property type="project" value="InterPro"/>
</dbReference>
<keyword evidence="2" id="KW-1185">Reference proteome</keyword>
<accession>A0A0M3IG02</accession>
<evidence type="ECO:0000256" key="1">
    <source>
        <dbReference type="SAM" id="Phobius"/>
    </source>
</evidence>
<dbReference type="WBParaSite" id="ALUE_0001718301-mRNA-1">
    <property type="protein sequence ID" value="ALUE_0001718301-mRNA-1"/>
    <property type="gene ID" value="ALUE_0001718301"/>
</dbReference>
<dbReference type="AlphaFoldDB" id="A0A0M3IG02"/>
<organism evidence="2 3">
    <name type="scientific">Ascaris lumbricoides</name>
    <name type="common">Giant roundworm</name>
    <dbReference type="NCBI Taxonomy" id="6252"/>
    <lineage>
        <taxon>Eukaryota</taxon>
        <taxon>Metazoa</taxon>
        <taxon>Ecdysozoa</taxon>
        <taxon>Nematoda</taxon>
        <taxon>Chromadorea</taxon>
        <taxon>Rhabditida</taxon>
        <taxon>Spirurina</taxon>
        <taxon>Ascaridomorpha</taxon>
        <taxon>Ascaridoidea</taxon>
        <taxon>Ascarididae</taxon>
        <taxon>Ascaris</taxon>
    </lineage>
</organism>
<dbReference type="GO" id="GO:0005886">
    <property type="term" value="C:plasma membrane"/>
    <property type="evidence" value="ECO:0007669"/>
    <property type="project" value="TreeGrafter"/>
</dbReference>
<protein>
    <submittedName>
        <fullName evidence="3">G_PROTEIN_RECEP_F1_2 domain-containing protein</fullName>
    </submittedName>
</protein>
<dbReference type="SUPFAM" id="SSF81321">
    <property type="entry name" value="Family A G protein-coupled receptor-like"/>
    <property type="match status" value="1"/>
</dbReference>
<dbReference type="InterPro" id="IPR053219">
    <property type="entry name" value="GPCR_Dmsr-1"/>
</dbReference>
<evidence type="ECO:0000313" key="3">
    <source>
        <dbReference type="WBParaSite" id="ALUE_0001718301-mRNA-1"/>
    </source>
</evidence>
<proteinExistence type="predicted"/>
<name>A0A0M3IG02_ASCLU</name>
<dbReference type="Proteomes" id="UP000036681">
    <property type="component" value="Unplaced"/>
</dbReference>
<reference evidence="3" key="1">
    <citation type="submission" date="2017-02" db="UniProtKB">
        <authorList>
            <consortium name="WormBaseParasite"/>
        </authorList>
    </citation>
    <scope>IDENTIFICATION</scope>
</reference>
<keyword evidence="1" id="KW-0812">Transmembrane</keyword>
<dbReference type="PANTHER" id="PTHR46273">
    <property type="entry name" value="MYOSUPPRESSIN RECEPTOR 1, ISOFORM B-RELATED"/>
    <property type="match status" value="1"/>
</dbReference>
<dbReference type="Pfam" id="PF10324">
    <property type="entry name" value="7TM_GPCR_Srw"/>
    <property type="match status" value="1"/>
</dbReference>
<dbReference type="Gene3D" id="1.20.1070.10">
    <property type="entry name" value="Rhodopsin 7-helix transmembrane proteins"/>
    <property type="match status" value="1"/>
</dbReference>
<sequence>MFVETLLILREQFDQATLINRQLFVLIDSNLLSSAVQAYTPVHVFVYQFLCITGVFANISIIVVLLRPAMRKNPFNAFLIAIAICDMTLMAFYFIYKQVSLFFLNIHKSLFFISSFNSIKSHRILSFYHKF</sequence>